<comment type="caution">
    <text evidence="1">The sequence shown here is derived from an EMBL/GenBank/DDBJ whole genome shotgun (WGS) entry which is preliminary data.</text>
</comment>
<dbReference type="GeneID" id="93149411"/>
<evidence type="ECO:0000313" key="2">
    <source>
        <dbReference type="Proteomes" id="UP000434223"/>
    </source>
</evidence>
<accession>A0A174XMY4</accession>
<organism evidence="1 2">
    <name type="scientific">Hungatella hathewayi</name>
    <dbReference type="NCBI Taxonomy" id="154046"/>
    <lineage>
        <taxon>Bacteria</taxon>
        <taxon>Bacillati</taxon>
        <taxon>Bacillota</taxon>
        <taxon>Clostridia</taxon>
        <taxon>Lachnospirales</taxon>
        <taxon>Lachnospiraceae</taxon>
        <taxon>Hungatella</taxon>
    </lineage>
</organism>
<dbReference type="Proteomes" id="UP000434223">
    <property type="component" value="Unassembled WGS sequence"/>
</dbReference>
<gene>
    <name evidence="1" type="ORF">GNE07_29170</name>
</gene>
<proteinExistence type="predicted"/>
<evidence type="ECO:0000313" key="1">
    <source>
        <dbReference type="EMBL" id="MUB67092.1"/>
    </source>
</evidence>
<protein>
    <submittedName>
        <fullName evidence="1">Uncharacterized protein</fullName>
    </submittedName>
</protein>
<dbReference type="RefSeq" id="WP_006776578.1">
    <property type="nucleotide sequence ID" value="NZ_CAJKZF010000062.1"/>
</dbReference>
<name>A0A174XMY4_9FIRM</name>
<dbReference type="AlphaFoldDB" id="A0A174XMY4"/>
<sequence length="429" mass="48684">MKLTEQLQEWNENDEYQKIIDAIEGMPVEERTPELISELARAYNNIAGPALPYFEQSFREKTAEGWSVFEKGEARLRALMDQKDQGAVREELIETCSGLLSAVFSDVSFELGFNGKKYELILTPEGKRTKLFELVYFQSHAPSSVLEHWNILVGRQPSRGYSLGAFGEMVSGQDVQVWIEKTEEQSQSKHISLELYCEKLLPLFKTDESKVWWLLSTLLDQILGELAAMELVEDFQVLDTPKDAVPVLLDELPEILKKMDIECSSDPEHFLENSFIGYEMVPDQNPEADWRLDVFAGSTRCAAVINEYLRGEGDIMDEFHRDGVTAGFLCYPLDSFAHEEERGRVVLDFRDELIAYVLENAGDDAMTFLGGATGIYCGYLDFIAWDLNAVLASAAAFFENSPVEWAAFHSFRRNVNAVRLMDKRPAEAE</sequence>
<reference evidence="1 2" key="1">
    <citation type="submission" date="2019-09" db="EMBL/GenBank/DDBJ databases">
        <title>Draft genome sequencing of Hungatella hathewayi 123Y-2.</title>
        <authorList>
            <person name="Lv Q."/>
            <person name="Li S."/>
        </authorList>
    </citation>
    <scope>NUCLEOTIDE SEQUENCE [LARGE SCALE GENOMIC DNA]</scope>
    <source>
        <strain evidence="1 2">123Y-2</strain>
    </source>
</reference>
<dbReference type="OrthoDB" id="4827574at2"/>
<dbReference type="EMBL" id="WNME01000044">
    <property type="protein sequence ID" value="MUB67092.1"/>
    <property type="molecule type" value="Genomic_DNA"/>
</dbReference>